<dbReference type="CDD" id="cd08177">
    <property type="entry name" value="MAR"/>
    <property type="match status" value="1"/>
</dbReference>
<evidence type="ECO:0000313" key="7">
    <source>
        <dbReference type="Proteomes" id="UP000672526"/>
    </source>
</evidence>
<dbReference type="Gene3D" id="3.40.50.1970">
    <property type="match status" value="1"/>
</dbReference>
<organism evidence="6 7">
    <name type="scientific">Paraburkholderia haematera</name>
    <dbReference type="NCBI Taxonomy" id="2793077"/>
    <lineage>
        <taxon>Bacteria</taxon>
        <taxon>Pseudomonadati</taxon>
        <taxon>Pseudomonadota</taxon>
        <taxon>Betaproteobacteria</taxon>
        <taxon>Burkholderiales</taxon>
        <taxon>Burkholderiaceae</taxon>
        <taxon>Paraburkholderia</taxon>
    </lineage>
</organism>
<evidence type="ECO:0000256" key="3">
    <source>
        <dbReference type="ARBA" id="ARBA00023027"/>
    </source>
</evidence>
<keyword evidence="2 6" id="KW-0560">Oxidoreductase</keyword>
<dbReference type="SUPFAM" id="SSF56796">
    <property type="entry name" value="Dehydroquinate synthase-like"/>
    <property type="match status" value="1"/>
</dbReference>
<dbReference type="InterPro" id="IPR056798">
    <property type="entry name" value="ADH_Fe_C"/>
</dbReference>
<evidence type="ECO:0000259" key="4">
    <source>
        <dbReference type="Pfam" id="PF00465"/>
    </source>
</evidence>
<evidence type="ECO:0000256" key="2">
    <source>
        <dbReference type="ARBA" id="ARBA00023002"/>
    </source>
</evidence>
<feature type="domain" description="Fe-containing alcohol dehydrogenase-like C-terminal" evidence="5">
    <location>
        <begin position="172"/>
        <end position="353"/>
    </location>
</feature>
<dbReference type="InterPro" id="IPR034786">
    <property type="entry name" value="MAR"/>
</dbReference>
<dbReference type="Pfam" id="PF00465">
    <property type="entry name" value="Fe-ADH"/>
    <property type="match status" value="1"/>
</dbReference>
<dbReference type="GO" id="GO:0018506">
    <property type="term" value="F:maleylacetate reductase activity"/>
    <property type="evidence" value="ECO:0007669"/>
    <property type="project" value="UniProtKB-EC"/>
</dbReference>
<name>A0ABN7MMA7_9BURK</name>
<feature type="domain" description="Alcohol dehydrogenase iron-type/glycerol dehydrogenase GldA" evidence="4">
    <location>
        <begin position="18"/>
        <end position="159"/>
    </location>
</feature>
<dbReference type="PANTHER" id="PTHR11496:SF102">
    <property type="entry name" value="ALCOHOL DEHYDROGENASE 4"/>
    <property type="match status" value="1"/>
</dbReference>
<comment type="similarity">
    <text evidence="1">Belongs to the iron-containing alcohol dehydrogenase family.</text>
</comment>
<keyword evidence="7" id="KW-1185">Reference proteome</keyword>
<dbReference type="Pfam" id="PF25137">
    <property type="entry name" value="ADH_Fe_C"/>
    <property type="match status" value="1"/>
</dbReference>
<dbReference type="Proteomes" id="UP000672526">
    <property type="component" value="Unassembled WGS sequence"/>
</dbReference>
<proteinExistence type="inferred from homology"/>
<keyword evidence="3" id="KW-0520">NAD</keyword>
<comment type="caution">
    <text evidence="6">The sequence shown here is derived from an EMBL/GenBank/DDBJ whole genome shotgun (WGS) entry which is preliminary data.</text>
</comment>
<dbReference type="Gene3D" id="1.20.1090.10">
    <property type="entry name" value="Dehydroquinate synthase-like - alpha domain"/>
    <property type="match status" value="1"/>
</dbReference>
<reference evidence="6 7" key="1">
    <citation type="submission" date="2021-02" db="EMBL/GenBank/DDBJ databases">
        <authorList>
            <person name="Vanwijnsberghe S."/>
        </authorList>
    </citation>
    <scope>NUCLEOTIDE SEQUENCE [LARGE SCALE GENOMIC DNA]</scope>
    <source>
        <strain evidence="6 7">LMG 31837</strain>
    </source>
</reference>
<evidence type="ECO:0000313" key="6">
    <source>
        <dbReference type="EMBL" id="CAE6809423.1"/>
    </source>
</evidence>
<dbReference type="PANTHER" id="PTHR11496">
    <property type="entry name" value="ALCOHOL DEHYDROGENASE"/>
    <property type="match status" value="1"/>
</dbReference>
<sequence>MADSTKSADFALDLRGHRIVWSRAIVDVLADEISAAGIQRFLLISSDELARHFDAVGGNDAKRLSGGRFTDVVPHVPEASVVGAVEAARNCDADGLLVFGGGSSLDTAKAVSDRLGLPIIAIPTNFSGSEVTWNFGLTANGVKHTVRNPAVLPKTIIYDHSLLGSLPLDVAVCSGINAVAHAIEALYAPQANPLTQSLAETGIRKMVAGLQELAASKGQSDQAAVLCLTGSWLCGEVLSQVGMGLHHRICHVLGGTFGLPHAQTHTVLLPYSVDWNFDHAAALAQLSGLFPGRSLARGLAELSIRLGAPPTLKSLGLTTAQIPAVARLVLETPVANPRPVAVGDVHAILAQAYAGDLAAK</sequence>
<dbReference type="EC" id="1.3.1.32" evidence="6"/>
<accession>A0ABN7MMA7</accession>
<dbReference type="InterPro" id="IPR001670">
    <property type="entry name" value="ADH_Fe/GldA"/>
</dbReference>
<protein>
    <submittedName>
        <fullName evidence="6">Maleylacetate reductase</fullName>
        <ecNumber evidence="6">1.3.1.32</ecNumber>
    </submittedName>
</protein>
<dbReference type="EMBL" id="CAJNBK010000022">
    <property type="protein sequence ID" value="CAE6809423.1"/>
    <property type="molecule type" value="Genomic_DNA"/>
</dbReference>
<gene>
    <name evidence="6" type="primary">tfdF_2</name>
    <name evidence="6" type="ORF">R69888_05590</name>
</gene>
<evidence type="ECO:0000259" key="5">
    <source>
        <dbReference type="Pfam" id="PF25137"/>
    </source>
</evidence>
<dbReference type="RefSeq" id="WP_211615094.1">
    <property type="nucleotide sequence ID" value="NZ_CAJNBK010000022.1"/>
</dbReference>
<evidence type="ECO:0000256" key="1">
    <source>
        <dbReference type="ARBA" id="ARBA00007358"/>
    </source>
</evidence>
<dbReference type="InterPro" id="IPR039697">
    <property type="entry name" value="Alcohol_dehydrogenase_Fe"/>
</dbReference>